<proteinExistence type="predicted"/>
<dbReference type="SUPFAM" id="SSF52833">
    <property type="entry name" value="Thioredoxin-like"/>
    <property type="match status" value="1"/>
</dbReference>
<keyword evidence="4" id="KW-1185">Reference proteome</keyword>
<comment type="caution">
    <text evidence="3">The sequence shown here is derived from an EMBL/GenBank/DDBJ whole genome shotgun (WGS) entry which is preliminary data.</text>
</comment>
<reference evidence="3 4" key="1">
    <citation type="submission" date="2024-01" db="EMBL/GenBank/DDBJ databases">
        <title>Complete genome of Cladobotryum mycophilum ATHUM6906.</title>
        <authorList>
            <person name="Christinaki A.C."/>
            <person name="Myridakis A.I."/>
            <person name="Kouvelis V.N."/>
        </authorList>
    </citation>
    <scope>NUCLEOTIDE SEQUENCE [LARGE SCALE GENOMIC DNA]</scope>
    <source>
        <strain evidence="3 4">ATHUM6906</strain>
    </source>
</reference>
<accession>A0ABR0SVI5</accession>
<sequence>MAFQQAHSGVELPAIHSARRADIELTDLPDVFHAWSKKEGYNYWGVYADDESYHDGHGQVYQRCGIDRDDGCAVVVRPNGYVSLICELDQADQITDFFNSLGAGSFEEVH</sequence>
<protein>
    <submittedName>
        <fullName evidence="3">Phenol 2-monooxygenase fsqG</fullName>
    </submittedName>
</protein>
<evidence type="ECO:0000313" key="4">
    <source>
        <dbReference type="Proteomes" id="UP001338125"/>
    </source>
</evidence>
<name>A0ABR0SVI5_9HYPO</name>
<evidence type="ECO:0000259" key="2">
    <source>
        <dbReference type="Pfam" id="PF07976"/>
    </source>
</evidence>
<dbReference type="InterPro" id="IPR038220">
    <property type="entry name" value="PHOX_C_sf"/>
</dbReference>
<organism evidence="3 4">
    <name type="scientific">Cladobotryum mycophilum</name>
    <dbReference type="NCBI Taxonomy" id="491253"/>
    <lineage>
        <taxon>Eukaryota</taxon>
        <taxon>Fungi</taxon>
        <taxon>Dikarya</taxon>
        <taxon>Ascomycota</taxon>
        <taxon>Pezizomycotina</taxon>
        <taxon>Sordariomycetes</taxon>
        <taxon>Hypocreomycetidae</taxon>
        <taxon>Hypocreales</taxon>
        <taxon>Hypocreaceae</taxon>
        <taxon>Cladobotryum</taxon>
    </lineage>
</organism>
<keyword evidence="1" id="KW-0560">Oxidoreductase</keyword>
<dbReference type="Proteomes" id="UP001338125">
    <property type="component" value="Unassembled WGS sequence"/>
</dbReference>
<dbReference type="Gene3D" id="3.40.30.20">
    <property type="match status" value="1"/>
</dbReference>
<evidence type="ECO:0000256" key="1">
    <source>
        <dbReference type="ARBA" id="ARBA00023002"/>
    </source>
</evidence>
<dbReference type="CDD" id="cd02979">
    <property type="entry name" value="PHOX_C"/>
    <property type="match status" value="1"/>
</dbReference>
<evidence type="ECO:0000313" key="3">
    <source>
        <dbReference type="EMBL" id="KAK5996177.1"/>
    </source>
</evidence>
<gene>
    <name evidence="3" type="ORF">PT974_04605</name>
</gene>
<feature type="domain" description="Phenol hydroxylase-like C-terminal dimerisation" evidence="2">
    <location>
        <begin position="5"/>
        <end position="101"/>
    </location>
</feature>
<dbReference type="InterPro" id="IPR036249">
    <property type="entry name" value="Thioredoxin-like_sf"/>
</dbReference>
<dbReference type="InterPro" id="IPR012941">
    <property type="entry name" value="Phe_hydrox_C_dim_dom"/>
</dbReference>
<dbReference type="Pfam" id="PF07976">
    <property type="entry name" value="Phe_hydrox_dim"/>
    <property type="match status" value="1"/>
</dbReference>
<dbReference type="EMBL" id="JAVFKD010000004">
    <property type="protein sequence ID" value="KAK5996177.1"/>
    <property type="molecule type" value="Genomic_DNA"/>
</dbReference>